<evidence type="ECO:0000256" key="2">
    <source>
        <dbReference type="ARBA" id="ARBA00004496"/>
    </source>
</evidence>
<protein>
    <recommendedName>
        <fullName evidence="4">Calmodulin-lysine N-methyltransferase</fullName>
        <ecNumber evidence="3">2.1.1.60</ecNumber>
    </recommendedName>
</protein>
<keyword evidence="10" id="KW-1185">Reference proteome</keyword>
<name>A0AAV2FT44_9ROSI</name>
<proteinExistence type="predicted"/>
<sequence length="312" mass="35017">MGEGSSENVRASSVRWEILRQALLRRRSLIRNPDDRFPGAISRISRKTTHGFNLIPRQLMEAGSDQDSNFRDSRICYILPIVGAPSLLLTQRVDRVADLEDFKISNRNNVDTTGLVCQWPSEDVLAHFCLSNRDMFKSKKVIELGAGYGLAGLVIAAISDASEVVISDGNSQVVDYIQRNIEANSGAFGATKVTAVTLHWDEEAASNMSNAFDVIVASDCTFFKDFHKSLATTVRNLLRNDTSSKAIFFSPKRGDSLDKFLQKVEETGLNFSVTENYDTEVWKRHHVFVNRDDSWPSYDKDHCYPLLVTITL</sequence>
<comment type="subcellular location">
    <subcellularLocation>
        <location evidence="2">Cytoplasm</location>
    </subcellularLocation>
    <subcellularLocation>
        <location evidence="1">Nucleus</location>
    </subcellularLocation>
</comment>
<gene>
    <name evidence="9" type="ORF">LTRI10_LOCUS41187</name>
</gene>
<accession>A0AAV2FT44</accession>
<dbReference type="PANTHER" id="PTHR13539:SF3">
    <property type="entry name" value="CALMODULIN-LYSINE N-METHYLTRANSFERASE"/>
    <property type="match status" value="1"/>
</dbReference>
<evidence type="ECO:0000256" key="4">
    <source>
        <dbReference type="ARBA" id="ARBA00020594"/>
    </source>
</evidence>
<dbReference type="Pfam" id="PF10294">
    <property type="entry name" value="Methyltransf_16"/>
    <property type="match status" value="1"/>
</dbReference>
<dbReference type="SUPFAM" id="SSF53335">
    <property type="entry name" value="S-adenosyl-L-methionine-dependent methyltransferases"/>
    <property type="match status" value="1"/>
</dbReference>
<evidence type="ECO:0000256" key="7">
    <source>
        <dbReference type="ARBA" id="ARBA00022679"/>
    </source>
</evidence>
<dbReference type="GO" id="GO:0018025">
    <property type="term" value="F:calmodulin-lysine N-methyltransferase activity"/>
    <property type="evidence" value="ECO:0007669"/>
    <property type="project" value="UniProtKB-EC"/>
</dbReference>
<dbReference type="Proteomes" id="UP001497516">
    <property type="component" value="Chromosome 7"/>
</dbReference>
<evidence type="ECO:0000256" key="8">
    <source>
        <dbReference type="ARBA" id="ARBA00023242"/>
    </source>
</evidence>
<keyword evidence="5" id="KW-0963">Cytoplasm</keyword>
<dbReference type="EC" id="2.1.1.60" evidence="3"/>
<keyword evidence="8" id="KW-0539">Nucleus</keyword>
<evidence type="ECO:0000313" key="10">
    <source>
        <dbReference type="Proteomes" id="UP001497516"/>
    </source>
</evidence>
<evidence type="ECO:0000256" key="6">
    <source>
        <dbReference type="ARBA" id="ARBA00022603"/>
    </source>
</evidence>
<dbReference type="InterPro" id="IPR029063">
    <property type="entry name" value="SAM-dependent_MTases_sf"/>
</dbReference>
<reference evidence="9 10" key="1">
    <citation type="submission" date="2024-04" db="EMBL/GenBank/DDBJ databases">
        <authorList>
            <person name="Fracassetti M."/>
        </authorList>
    </citation>
    <scope>NUCLEOTIDE SEQUENCE [LARGE SCALE GENOMIC DNA]</scope>
</reference>
<evidence type="ECO:0000256" key="1">
    <source>
        <dbReference type="ARBA" id="ARBA00004123"/>
    </source>
</evidence>
<dbReference type="InterPro" id="IPR019410">
    <property type="entry name" value="Methyltransf_16"/>
</dbReference>
<keyword evidence="6" id="KW-0489">Methyltransferase</keyword>
<dbReference type="GO" id="GO:0005634">
    <property type="term" value="C:nucleus"/>
    <property type="evidence" value="ECO:0007669"/>
    <property type="project" value="UniProtKB-SubCell"/>
</dbReference>
<keyword evidence="7" id="KW-0808">Transferase</keyword>
<dbReference type="InterPro" id="IPR025800">
    <property type="entry name" value="CaM-Lys-N-MeTrfase"/>
</dbReference>
<organism evidence="9 10">
    <name type="scientific">Linum trigynum</name>
    <dbReference type="NCBI Taxonomy" id="586398"/>
    <lineage>
        <taxon>Eukaryota</taxon>
        <taxon>Viridiplantae</taxon>
        <taxon>Streptophyta</taxon>
        <taxon>Embryophyta</taxon>
        <taxon>Tracheophyta</taxon>
        <taxon>Spermatophyta</taxon>
        <taxon>Magnoliopsida</taxon>
        <taxon>eudicotyledons</taxon>
        <taxon>Gunneridae</taxon>
        <taxon>Pentapetalae</taxon>
        <taxon>rosids</taxon>
        <taxon>fabids</taxon>
        <taxon>Malpighiales</taxon>
        <taxon>Linaceae</taxon>
        <taxon>Linum</taxon>
    </lineage>
</organism>
<dbReference type="GO" id="GO:0005737">
    <property type="term" value="C:cytoplasm"/>
    <property type="evidence" value="ECO:0007669"/>
    <property type="project" value="UniProtKB-SubCell"/>
</dbReference>
<dbReference type="PANTHER" id="PTHR13539">
    <property type="entry name" value="CALMODULIN-LYSINE N-METHYLTRANSFERASE"/>
    <property type="match status" value="1"/>
</dbReference>
<evidence type="ECO:0000313" key="9">
    <source>
        <dbReference type="EMBL" id="CAL1401107.1"/>
    </source>
</evidence>
<dbReference type="EMBL" id="OZ034820">
    <property type="protein sequence ID" value="CAL1401107.1"/>
    <property type="molecule type" value="Genomic_DNA"/>
</dbReference>
<dbReference type="GO" id="GO:0032259">
    <property type="term" value="P:methylation"/>
    <property type="evidence" value="ECO:0007669"/>
    <property type="project" value="UniProtKB-KW"/>
</dbReference>
<dbReference type="Gene3D" id="3.40.50.150">
    <property type="entry name" value="Vaccinia Virus protein VP39"/>
    <property type="match status" value="1"/>
</dbReference>
<evidence type="ECO:0000256" key="3">
    <source>
        <dbReference type="ARBA" id="ARBA00011914"/>
    </source>
</evidence>
<evidence type="ECO:0000256" key="5">
    <source>
        <dbReference type="ARBA" id="ARBA00022490"/>
    </source>
</evidence>
<dbReference type="AlphaFoldDB" id="A0AAV2FT44"/>
<dbReference type="CDD" id="cd02440">
    <property type="entry name" value="AdoMet_MTases"/>
    <property type="match status" value="1"/>
</dbReference>